<organism evidence="2">
    <name type="scientific">uncultured Acidimicrobiales bacterium</name>
    <dbReference type="NCBI Taxonomy" id="310071"/>
    <lineage>
        <taxon>Bacteria</taxon>
        <taxon>Bacillati</taxon>
        <taxon>Actinomycetota</taxon>
        <taxon>Acidimicrobiia</taxon>
        <taxon>Acidimicrobiales</taxon>
        <taxon>environmental samples</taxon>
    </lineage>
</organism>
<protein>
    <recommendedName>
        <fullName evidence="3">Lipoprotein</fullName>
    </recommendedName>
</protein>
<evidence type="ECO:0008006" key="3">
    <source>
        <dbReference type="Google" id="ProtNLM"/>
    </source>
</evidence>
<gene>
    <name evidence="2" type="ORF">AVDCRST_MAG76-3300</name>
</gene>
<feature type="chain" id="PRO_5027119259" description="Lipoprotein" evidence="1">
    <location>
        <begin position="18"/>
        <end position="197"/>
    </location>
</feature>
<feature type="signal peptide" evidence="1">
    <location>
        <begin position="1"/>
        <end position="17"/>
    </location>
</feature>
<accession>A0A6J4J806</accession>
<reference evidence="2" key="1">
    <citation type="submission" date="2020-02" db="EMBL/GenBank/DDBJ databases">
        <authorList>
            <person name="Meier V. D."/>
        </authorList>
    </citation>
    <scope>NUCLEOTIDE SEQUENCE</scope>
    <source>
        <strain evidence="2">AVDCRST_MAG76</strain>
    </source>
</reference>
<evidence type="ECO:0000313" key="2">
    <source>
        <dbReference type="EMBL" id="CAA9269444.1"/>
    </source>
</evidence>
<proteinExistence type="predicted"/>
<dbReference type="AlphaFoldDB" id="A0A6J4J806"/>
<evidence type="ECO:0000256" key="1">
    <source>
        <dbReference type="SAM" id="SignalP"/>
    </source>
</evidence>
<sequence>MRRWLAMLLLVTGCRNASGGVGTTTSVPPPSTTATTVVQPTSTTQPSFEVPAVIDLPYVQRVLETIYHLDGEAARHVYSKKVPDAELNARLEAIFGDPALSEARRVLGENAADGFVRFANPPGDAKVRAVEIIQATPTCVIIRADLDYGPQFKEPRPRQPEATIQLGRADVLPLNPTGWGVAFAGVPDPGHDIKVCR</sequence>
<dbReference type="EMBL" id="CADCSZ010000197">
    <property type="protein sequence ID" value="CAA9269444.1"/>
    <property type="molecule type" value="Genomic_DNA"/>
</dbReference>
<keyword evidence="1" id="KW-0732">Signal</keyword>
<name>A0A6J4J806_9ACTN</name>